<name>A0A5K7NJX8_9CAUD</name>
<accession>A0A5K7NJX8</accession>
<evidence type="ECO:0000313" key="1">
    <source>
        <dbReference type="EMBL" id="AZF88194.1"/>
    </source>
</evidence>
<dbReference type="KEGG" id="vg:80020142"/>
<dbReference type="Proteomes" id="UP000325457">
    <property type="component" value="Segment"/>
</dbReference>
<evidence type="ECO:0000313" key="2">
    <source>
        <dbReference type="Proteomes" id="UP000325457"/>
    </source>
</evidence>
<dbReference type="GeneID" id="80020142"/>
<dbReference type="RefSeq" id="YP_010755486.1">
    <property type="nucleotide sequence ID" value="NC_073471.1"/>
</dbReference>
<dbReference type="EMBL" id="MK061416">
    <property type="protein sequence ID" value="AZF88194.1"/>
    <property type="molecule type" value="Genomic_DNA"/>
</dbReference>
<gene>
    <name evidence="1" type="primary">10</name>
    <name evidence="1" type="ORF">SEA_SPARTOI_10</name>
</gene>
<protein>
    <submittedName>
        <fullName evidence="1">Tail terminator</fullName>
    </submittedName>
</protein>
<keyword evidence="2" id="KW-1185">Reference proteome</keyword>
<organism evidence="1 2">
    <name type="scientific">Rothia phage Spartoi</name>
    <dbReference type="NCBI Taxonomy" id="2483661"/>
    <lineage>
        <taxon>Viruses</taxon>
        <taxon>Duplodnaviria</taxon>
        <taxon>Heunggongvirae</taxon>
        <taxon>Uroviricota</taxon>
        <taxon>Caudoviricetes</taxon>
        <taxon>Spartoivirus</taxon>
        <taxon>Spartoivirus spartoi</taxon>
    </lineage>
</organism>
<proteinExistence type="predicted"/>
<sequence>MGNLIVYDDIHAVLKRYLEHNLSVPVHIARVPNPRPQKFILITPSGGSTQSVIHATKNFILDVWVEDDEREAYRLAELAQAYLNALQGQHYGFTIYRTAPIGGIVWLPDAEADIPRFRQNWGISIRGQQITDETAKRSLETSL</sequence>
<reference evidence="1 2" key="1">
    <citation type="submission" date="2018-10" db="EMBL/GenBank/DDBJ databases">
        <authorList>
            <person name="Smith K."/>
            <person name="Ring A."/>
            <person name="Cross T."/>
            <person name="Beshay M."/>
            <person name="Miah F."/>
            <person name="Nowoslaski J."/>
            <person name="Mia S."/>
            <person name="Micha L."/>
            <person name="Baxter C."/>
            <person name="Ahmad Z."/>
            <person name="Sunnen C.N."/>
            <person name="Janetopoulos C."/>
            <person name="Garlena R.A."/>
            <person name="Russell D.A."/>
            <person name="Pope W.H."/>
            <person name="Jacobs-Sera D."/>
            <person name="Hatfull G.F."/>
        </authorList>
    </citation>
    <scope>NUCLEOTIDE SEQUENCE [LARGE SCALE GENOMIC DNA]</scope>
</reference>